<dbReference type="AlphaFoldDB" id="A0A1V9VCC1"/>
<organism evidence="2 3">
    <name type="scientific">Aliarcobacter cryaerophilus</name>
    <dbReference type="NCBI Taxonomy" id="28198"/>
    <lineage>
        <taxon>Bacteria</taxon>
        <taxon>Pseudomonadati</taxon>
        <taxon>Campylobacterota</taxon>
        <taxon>Epsilonproteobacteria</taxon>
        <taxon>Campylobacterales</taxon>
        <taxon>Arcobacteraceae</taxon>
        <taxon>Aliarcobacter</taxon>
    </lineage>
</organism>
<dbReference type="SUPFAM" id="SSF103025">
    <property type="entry name" value="Folate-binding domain"/>
    <property type="match status" value="1"/>
</dbReference>
<dbReference type="PANTHER" id="PTHR42714:SF2">
    <property type="entry name" value="TRNA MODIFICATION GTPASE GTPBP3, MITOCHONDRIAL"/>
    <property type="match status" value="1"/>
</dbReference>
<sequence>MYDKEQNIIDEAIILYFKAPNSFTGEDIIEFQIHGGVVIASIVLDTVLEYGARMATAGEFSKRAFLNNKIDFEILRASSFCSIFDIFSSIFEKISLGRSSSA</sequence>
<dbReference type="GO" id="GO:0030488">
    <property type="term" value="P:tRNA methylation"/>
    <property type="evidence" value="ECO:0007669"/>
    <property type="project" value="TreeGrafter"/>
</dbReference>
<dbReference type="Gene3D" id="3.30.1360.120">
    <property type="entry name" value="Probable tRNA modification gtpase trme, domain 1"/>
    <property type="match status" value="1"/>
</dbReference>
<dbReference type="GO" id="GO:0002098">
    <property type="term" value="P:tRNA wobble uridine modification"/>
    <property type="evidence" value="ECO:0007669"/>
    <property type="project" value="TreeGrafter"/>
</dbReference>
<dbReference type="InterPro" id="IPR027266">
    <property type="entry name" value="TrmE/GcvT-like"/>
</dbReference>
<reference evidence="2 3" key="1">
    <citation type="submission" date="2017-04" db="EMBL/GenBank/DDBJ databases">
        <title>Accumulation and expression of multiple antibiotic resistance genes in Arcobacter cryaerophilus that thrives in sewage.</title>
        <authorList>
            <person name="Millar J.A."/>
            <person name="Raghavan R."/>
        </authorList>
    </citation>
    <scope>NUCLEOTIDE SEQUENCE [LARGE SCALE GENOMIC DNA]</scope>
    <source>
        <strain evidence="2 3">AZT-1</strain>
    </source>
</reference>
<dbReference type="InterPro" id="IPR018948">
    <property type="entry name" value="GTP-bd_TrmE_N"/>
</dbReference>
<dbReference type="EMBL" id="LNTC01000033">
    <property type="protein sequence ID" value="OQR41717.1"/>
    <property type="molecule type" value="Genomic_DNA"/>
</dbReference>
<dbReference type="Pfam" id="PF10396">
    <property type="entry name" value="TrmE_N"/>
    <property type="match status" value="1"/>
</dbReference>
<protein>
    <recommendedName>
        <fullName evidence="1">GTP-binding protein TrmE N-terminal domain-containing protein</fullName>
    </recommendedName>
</protein>
<accession>A0A1V9VCC1</accession>
<gene>
    <name evidence="2" type="ORF">AS859_04105</name>
</gene>
<evidence type="ECO:0000313" key="2">
    <source>
        <dbReference type="EMBL" id="OQR41717.1"/>
    </source>
</evidence>
<feature type="domain" description="GTP-binding protein TrmE N-terminal" evidence="1">
    <location>
        <begin position="2"/>
        <end position="69"/>
    </location>
</feature>
<dbReference type="Proteomes" id="UP000192599">
    <property type="component" value="Unassembled WGS sequence"/>
</dbReference>
<comment type="caution">
    <text evidence="2">The sequence shown here is derived from an EMBL/GenBank/DDBJ whole genome shotgun (WGS) entry which is preliminary data.</text>
</comment>
<proteinExistence type="predicted"/>
<dbReference type="PANTHER" id="PTHR42714">
    <property type="entry name" value="TRNA MODIFICATION GTPASE GTPBP3"/>
    <property type="match status" value="1"/>
</dbReference>
<evidence type="ECO:0000313" key="3">
    <source>
        <dbReference type="Proteomes" id="UP000192599"/>
    </source>
</evidence>
<name>A0A1V9VCC1_9BACT</name>
<evidence type="ECO:0000259" key="1">
    <source>
        <dbReference type="Pfam" id="PF10396"/>
    </source>
</evidence>
<dbReference type="GO" id="GO:0005829">
    <property type="term" value="C:cytosol"/>
    <property type="evidence" value="ECO:0007669"/>
    <property type="project" value="TreeGrafter"/>
</dbReference>
<dbReference type="CDD" id="cd14858">
    <property type="entry name" value="TrmE_N"/>
    <property type="match status" value="1"/>
</dbReference>